<evidence type="ECO:0000256" key="1">
    <source>
        <dbReference type="SAM" id="SignalP"/>
    </source>
</evidence>
<sequence>MKPLLIFILILYILFIVALETNDKAKPKKSKKNKSISEMKSPITVSGRAWARKNCMFGEILSKGGIEAKNLKTKKLEAQVLKTKLLKVGTLKSKKEGRPLVINGSISVYKMKTQEKKQKVLLQEIQWELLHHLDFNDQSNSKCENLRDGHFFGGYCENTNQTLSKKFNSLPQHTQIKVELALHVFDQWESEQIIMKADEQIIWKNKFENTAHHNNFCGSSRFGDQINIPIMKIFDHTHNELNLQLQGLTSKSTCEASFGIDNLVIYYR</sequence>
<accession>A0A8S1TU59</accession>
<organism evidence="2 3">
    <name type="scientific">Paramecium octaurelia</name>
    <dbReference type="NCBI Taxonomy" id="43137"/>
    <lineage>
        <taxon>Eukaryota</taxon>
        <taxon>Sar</taxon>
        <taxon>Alveolata</taxon>
        <taxon>Ciliophora</taxon>
        <taxon>Intramacronucleata</taxon>
        <taxon>Oligohymenophorea</taxon>
        <taxon>Peniculida</taxon>
        <taxon>Parameciidae</taxon>
        <taxon>Paramecium</taxon>
    </lineage>
</organism>
<comment type="caution">
    <text evidence="2">The sequence shown here is derived from an EMBL/GenBank/DDBJ whole genome shotgun (WGS) entry which is preliminary data.</text>
</comment>
<dbReference type="PANTHER" id="PTHR39767:SF2">
    <property type="entry name" value="CHROMOSOME UNDETERMINED SCAFFOLD_1, WHOLE GENOME SHOTGUN SEQUENCE"/>
    <property type="match status" value="1"/>
</dbReference>
<dbReference type="OMA" id="HTHNELN"/>
<keyword evidence="3" id="KW-1185">Reference proteome</keyword>
<dbReference type="AlphaFoldDB" id="A0A8S1TU59"/>
<dbReference type="Proteomes" id="UP000683925">
    <property type="component" value="Unassembled WGS sequence"/>
</dbReference>
<dbReference type="PANTHER" id="PTHR39767">
    <property type="entry name" value="CALCIUM/CALMODULIN-BINDING MEMBRANE PROTEIN PCM4-RELATED"/>
    <property type="match status" value="1"/>
</dbReference>
<dbReference type="EMBL" id="CAJJDP010000031">
    <property type="protein sequence ID" value="CAD8155820.1"/>
    <property type="molecule type" value="Genomic_DNA"/>
</dbReference>
<dbReference type="OrthoDB" id="298439at2759"/>
<protein>
    <submittedName>
        <fullName evidence="2">Uncharacterized protein</fullName>
    </submittedName>
</protein>
<gene>
    <name evidence="2" type="ORF">POCTA_138.1.T0310138</name>
</gene>
<feature type="chain" id="PRO_5035914109" evidence="1">
    <location>
        <begin position="19"/>
        <end position="268"/>
    </location>
</feature>
<evidence type="ECO:0000313" key="2">
    <source>
        <dbReference type="EMBL" id="CAD8155820.1"/>
    </source>
</evidence>
<keyword evidence="1" id="KW-0732">Signal</keyword>
<proteinExistence type="predicted"/>
<evidence type="ECO:0000313" key="3">
    <source>
        <dbReference type="Proteomes" id="UP000683925"/>
    </source>
</evidence>
<feature type="signal peptide" evidence="1">
    <location>
        <begin position="1"/>
        <end position="18"/>
    </location>
</feature>
<reference evidence="2" key="1">
    <citation type="submission" date="2021-01" db="EMBL/GenBank/DDBJ databases">
        <authorList>
            <consortium name="Genoscope - CEA"/>
            <person name="William W."/>
        </authorList>
    </citation>
    <scope>NUCLEOTIDE SEQUENCE</scope>
</reference>
<name>A0A8S1TU59_PAROT</name>